<comment type="caution">
    <text evidence="1">The sequence shown here is derived from an EMBL/GenBank/DDBJ whole genome shotgun (WGS) entry which is preliminary data.</text>
</comment>
<name>A0A5C6BR61_9PLAN</name>
<gene>
    <name evidence="1" type="ORF">CA54_35590</name>
</gene>
<evidence type="ECO:0000313" key="2">
    <source>
        <dbReference type="Proteomes" id="UP000320735"/>
    </source>
</evidence>
<accession>A0A5C6BR61</accession>
<keyword evidence="2" id="KW-1185">Reference proteome</keyword>
<proteinExistence type="predicted"/>
<evidence type="ECO:0000313" key="1">
    <source>
        <dbReference type="EMBL" id="TWU14690.1"/>
    </source>
</evidence>
<protein>
    <submittedName>
        <fullName evidence="1">Uncharacterized protein</fullName>
    </submittedName>
</protein>
<dbReference type="Proteomes" id="UP000320735">
    <property type="component" value="Unassembled WGS sequence"/>
</dbReference>
<organism evidence="1 2">
    <name type="scientific">Symmachiella macrocystis</name>
    <dbReference type="NCBI Taxonomy" id="2527985"/>
    <lineage>
        <taxon>Bacteria</taxon>
        <taxon>Pseudomonadati</taxon>
        <taxon>Planctomycetota</taxon>
        <taxon>Planctomycetia</taxon>
        <taxon>Planctomycetales</taxon>
        <taxon>Planctomycetaceae</taxon>
        <taxon>Symmachiella</taxon>
    </lineage>
</organism>
<sequence length="119" mass="14135">MPNDPRARIFMPLHKFEQSIRDADPMAIREARIAFISDGISLYHDELQWRRSLSPHRFLWYLFPLAWPILWYRSRLSKMALSAISRAIADCRARWAEDLQDSELDFDQIIDPLESQHHG</sequence>
<dbReference type="EMBL" id="SJPP01000001">
    <property type="protein sequence ID" value="TWU14690.1"/>
    <property type="molecule type" value="Genomic_DNA"/>
</dbReference>
<reference evidence="1 2" key="1">
    <citation type="submission" date="2019-02" db="EMBL/GenBank/DDBJ databases">
        <title>Deep-cultivation of Planctomycetes and their phenomic and genomic characterization uncovers novel biology.</title>
        <authorList>
            <person name="Wiegand S."/>
            <person name="Jogler M."/>
            <person name="Boedeker C."/>
            <person name="Pinto D."/>
            <person name="Vollmers J."/>
            <person name="Rivas-Marin E."/>
            <person name="Kohn T."/>
            <person name="Peeters S.H."/>
            <person name="Heuer A."/>
            <person name="Rast P."/>
            <person name="Oberbeckmann S."/>
            <person name="Bunk B."/>
            <person name="Jeske O."/>
            <person name="Meyerdierks A."/>
            <person name="Storesund J.E."/>
            <person name="Kallscheuer N."/>
            <person name="Luecker S."/>
            <person name="Lage O.M."/>
            <person name="Pohl T."/>
            <person name="Merkel B.J."/>
            <person name="Hornburger P."/>
            <person name="Mueller R.-W."/>
            <person name="Bruemmer F."/>
            <person name="Labrenz M."/>
            <person name="Spormann A.M."/>
            <person name="Op Den Camp H."/>
            <person name="Overmann J."/>
            <person name="Amann R."/>
            <person name="Jetten M.S.M."/>
            <person name="Mascher T."/>
            <person name="Medema M.H."/>
            <person name="Devos D.P."/>
            <person name="Kaster A.-K."/>
            <person name="Ovreas L."/>
            <person name="Rohde M."/>
            <person name="Galperin M.Y."/>
            <person name="Jogler C."/>
        </authorList>
    </citation>
    <scope>NUCLEOTIDE SEQUENCE [LARGE SCALE GENOMIC DNA]</scope>
    <source>
        <strain evidence="1 2">CA54</strain>
    </source>
</reference>
<dbReference type="AlphaFoldDB" id="A0A5C6BR61"/>